<dbReference type="PIRSF" id="PIRSF005413">
    <property type="entry name" value="COX11"/>
    <property type="match status" value="1"/>
</dbReference>
<protein>
    <recommendedName>
        <fullName evidence="4">Cytochrome c oxidase assembly protein CtaG</fullName>
    </recommendedName>
</protein>
<evidence type="ECO:0000256" key="7">
    <source>
        <dbReference type="ARBA" id="ARBA00022989"/>
    </source>
</evidence>
<feature type="transmembrane region" description="Helical" evidence="10">
    <location>
        <begin position="12"/>
        <end position="31"/>
    </location>
</feature>
<evidence type="ECO:0000313" key="12">
    <source>
        <dbReference type="Proteomes" id="UP000198729"/>
    </source>
</evidence>
<keyword evidence="12" id="KW-1185">Reference proteome</keyword>
<dbReference type="Pfam" id="PF04442">
    <property type="entry name" value="CtaG_Cox11"/>
    <property type="match status" value="1"/>
</dbReference>
<dbReference type="EMBL" id="FMWO01000011">
    <property type="protein sequence ID" value="SCZ84175.1"/>
    <property type="molecule type" value="Genomic_DNA"/>
</dbReference>
<evidence type="ECO:0000256" key="5">
    <source>
        <dbReference type="ARBA" id="ARBA00022692"/>
    </source>
</evidence>
<reference evidence="11 12" key="1">
    <citation type="submission" date="2016-10" db="EMBL/GenBank/DDBJ databases">
        <authorList>
            <person name="de Groot N.N."/>
        </authorList>
    </citation>
    <scope>NUCLEOTIDE SEQUENCE [LARGE SCALE GENOMIC DNA]</scope>
    <source>
        <strain evidence="11">1</strain>
    </source>
</reference>
<organism evidence="11 12">
    <name type="scientific">Nitrosomonas mobilis</name>
    <dbReference type="NCBI Taxonomy" id="51642"/>
    <lineage>
        <taxon>Bacteria</taxon>
        <taxon>Pseudomonadati</taxon>
        <taxon>Pseudomonadota</taxon>
        <taxon>Betaproteobacteria</taxon>
        <taxon>Nitrosomonadales</taxon>
        <taxon>Nitrosomonadaceae</taxon>
        <taxon>Nitrosomonas</taxon>
    </lineage>
</organism>
<dbReference type="AlphaFoldDB" id="A0A1G5SAE7"/>
<dbReference type="NCBIfam" id="NF003465">
    <property type="entry name" value="PRK05089.1"/>
    <property type="match status" value="1"/>
</dbReference>
<evidence type="ECO:0000256" key="1">
    <source>
        <dbReference type="ARBA" id="ARBA00004007"/>
    </source>
</evidence>
<dbReference type="PANTHER" id="PTHR21320:SF3">
    <property type="entry name" value="CYTOCHROME C OXIDASE ASSEMBLY PROTEIN COX11, MITOCHONDRIAL-RELATED"/>
    <property type="match status" value="1"/>
</dbReference>
<evidence type="ECO:0000256" key="2">
    <source>
        <dbReference type="ARBA" id="ARBA00004382"/>
    </source>
</evidence>
<keyword evidence="8" id="KW-0186">Copper</keyword>
<gene>
    <name evidence="11" type="ORF">NSMM_1080025</name>
</gene>
<dbReference type="OrthoDB" id="9804841at2"/>
<evidence type="ECO:0000256" key="4">
    <source>
        <dbReference type="ARBA" id="ARBA00015384"/>
    </source>
</evidence>
<comment type="similarity">
    <text evidence="3">Belongs to the COX11/CtaG family.</text>
</comment>
<dbReference type="Proteomes" id="UP000198729">
    <property type="component" value="Unassembled WGS sequence"/>
</dbReference>
<dbReference type="RefSeq" id="WP_090283444.1">
    <property type="nucleotide sequence ID" value="NZ_FMWO01000011.1"/>
</dbReference>
<name>A0A1G5SAE7_9PROT</name>
<accession>A0A1G5SAE7</accession>
<proteinExistence type="inferred from homology"/>
<dbReference type="GO" id="GO:0005886">
    <property type="term" value="C:plasma membrane"/>
    <property type="evidence" value="ECO:0007669"/>
    <property type="project" value="UniProtKB-SubCell"/>
</dbReference>
<dbReference type="SUPFAM" id="SSF110111">
    <property type="entry name" value="Ctag/Cox11"/>
    <property type="match status" value="1"/>
</dbReference>
<evidence type="ECO:0000256" key="9">
    <source>
        <dbReference type="ARBA" id="ARBA00023136"/>
    </source>
</evidence>
<keyword evidence="7 10" id="KW-1133">Transmembrane helix</keyword>
<evidence type="ECO:0000313" key="11">
    <source>
        <dbReference type="EMBL" id="SCZ84175.1"/>
    </source>
</evidence>
<dbReference type="InterPro" id="IPR023471">
    <property type="entry name" value="CtaG/Cox11_dom_sf"/>
</dbReference>
<dbReference type="GO" id="GO:0005507">
    <property type="term" value="F:copper ion binding"/>
    <property type="evidence" value="ECO:0007669"/>
    <property type="project" value="InterPro"/>
</dbReference>
<evidence type="ECO:0000256" key="3">
    <source>
        <dbReference type="ARBA" id="ARBA00009620"/>
    </source>
</evidence>
<sequence length="175" mass="20197">MKLDEPRINVKMLRKLLVFSVMMFGFGYAMVPLYEKFCEVTGIYELQQPDVLDKNAKVDETRIINIQLDANVRGLPWSFRPLQSAIQVHPGKSAEVIYEISNQSDKTQAGQAIPSYSPRNLERYLKKFECFCFTQQELEGGETRQMAVRFVIDPELPKDVHTATLSYTFFSLMKD</sequence>
<dbReference type="InterPro" id="IPR007533">
    <property type="entry name" value="Cyt_c_oxidase_assmbl_CtaG"/>
</dbReference>
<dbReference type="Gene3D" id="2.60.370.10">
    <property type="entry name" value="Ctag/Cox11"/>
    <property type="match status" value="1"/>
</dbReference>
<keyword evidence="6" id="KW-0735">Signal-anchor</keyword>
<evidence type="ECO:0000256" key="8">
    <source>
        <dbReference type="ARBA" id="ARBA00023008"/>
    </source>
</evidence>
<evidence type="ECO:0000256" key="10">
    <source>
        <dbReference type="SAM" id="Phobius"/>
    </source>
</evidence>
<keyword evidence="5 10" id="KW-0812">Transmembrane</keyword>
<dbReference type="STRING" id="51642.NSMM_1080025"/>
<comment type="subcellular location">
    <subcellularLocation>
        <location evidence="2">Cell inner membrane</location>
        <topology evidence="2">Single-pass type II membrane protein</topology>
        <orientation evidence="2">Periplasmic side</orientation>
    </subcellularLocation>
</comment>
<dbReference type="PANTHER" id="PTHR21320">
    <property type="entry name" value="CYTOCHROME C OXIDASE ASSEMBLY PROTEIN COX11-RELATED"/>
    <property type="match status" value="1"/>
</dbReference>
<comment type="function">
    <text evidence="1">Exerts its effect at some terminal stage of cytochrome c oxidase synthesis, probably by being involved in the insertion of the copper B into subunit I.</text>
</comment>
<evidence type="ECO:0000256" key="6">
    <source>
        <dbReference type="ARBA" id="ARBA00022968"/>
    </source>
</evidence>
<keyword evidence="9 10" id="KW-0472">Membrane</keyword>